<dbReference type="PANTHER" id="PTHR33510">
    <property type="entry name" value="PROTEIN TIC 20-II, CHLOROPLASTIC"/>
    <property type="match status" value="1"/>
</dbReference>
<evidence type="ECO:0000256" key="7">
    <source>
        <dbReference type="RuleBase" id="RU367003"/>
    </source>
</evidence>
<evidence type="ECO:0000256" key="1">
    <source>
        <dbReference type="ARBA" id="ARBA00004508"/>
    </source>
</evidence>
<organism evidence="8">
    <name type="scientific">Rhodosorus marinus</name>
    <dbReference type="NCBI Taxonomy" id="101924"/>
    <lineage>
        <taxon>Eukaryota</taxon>
        <taxon>Rhodophyta</taxon>
        <taxon>Stylonematophyceae</taxon>
        <taxon>Stylonematales</taxon>
        <taxon>Stylonemataceae</taxon>
        <taxon>Rhodosorus</taxon>
    </lineage>
</organism>
<dbReference type="InterPro" id="IPR005691">
    <property type="entry name" value="Tic20"/>
</dbReference>
<keyword evidence="4 7" id="KW-0812">Transmembrane</keyword>
<keyword evidence="7" id="KW-0150">Chloroplast</keyword>
<evidence type="ECO:0000256" key="6">
    <source>
        <dbReference type="ARBA" id="ARBA00023136"/>
    </source>
</evidence>
<evidence type="ECO:0000313" key="8">
    <source>
        <dbReference type="EMBL" id="CAD8400561.1"/>
    </source>
</evidence>
<keyword evidence="7" id="KW-0934">Plastid</keyword>
<comment type="subcellular location">
    <subcellularLocation>
        <location evidence="1 7">Plastid</location>
        <location evidence="1 7">Chloroplast membrane</location>
        <topology evidence="1 7">Multi-pass membrane protein</topology>
    </subcellularLocation>
</comment>
<evidence type="ECO:0000256" key="5">
    <source>
        <dbReference type="ARBA" id="ARBA00022989"/>
    </source>
</evidence>
<evidence type="ECO:0000256" key="2">
    <source>
        <dbReference type="ARBA" id="ARBA00009596"/>
    </source>
</evidence>
<comment type="caution">
    <text evidence="7">Lacks conserved residue(s) required for the propagation of feature annotation.</text>
</comment>
<protein>
    <recommendedName>
        <fullName evidence="3 7">Tic20 family protein Ycf60</fullName>
    </recommendedName>
</protein>
<dbReference type="EMBL" id="HBEK01019407">
    <property type="protein sequence ID" value="CAD8400561.1"/>
    <property type="molecule type" value="Transcribed_RNA"/>
</dbReference>
<dbReference type="PANTHER" id="PTHR33510:SF5">
    <property type="entry name" value="PROTEIN TIC 20-II, CHLOROPLASTIC"/>
    <property type="match status" value="1"/>
</dbReference>
<sequence>MSYAFVSGFGGLGLRGSAGVVQGLRDSRRDGNGLFAVKRSVKVSMSYNSGKPEGRDRFFSILPYFLPLLDSLQYGSYLFQKFPVFKELVLYPLAPFYSIYRGIPFLDLAIFFGVFFLVVRNTNINRFIRYNAQQAIMLDLILIIPALFGGAAAQVPRFIAETGANTVFYAILAAVGYAVIQNIRGELPNKIPLVSESVDSQIGPF</sequence>
<keyword evidence="5 7" id="KW-1133">Transmembrane helix</keyword>
<keyword evidence="6 7" id="KW-0472">Membrane</keyword>
<gene>
    <name evidence="8" type="ORF">RMAR0315_LOCUS10557</name>
</gene>
<dbReference type="Pfam" id="PF16166">
    <property type="entry name" value="TIC20"/>
    <property type="match status" value="1"/>
</dbReference>
<proteinExistence type="inferred from homology"/>
<reference evidence="8" key="1">
    <citation type="submission" date="2021-01" db="EMBL/GenBank/DDBJ databases">
        <authorList>
            <person name="Corre E."/>
            <person name="Pelletier E."/>
            <person name="Niang G."/>
            <person name="Scheremetjew M."/>
            <person name="Finn R."/>
            <person name="Kale V."/>
            <person name="Holt S."/>
            <person name="Cochrane G."/>
            <person name="Meng A."/>
            <person name="Brown T."/>
            <person name="Cohen L."/>
        </authorList>
    </citation>
    <scope>NUCLEOTIDE SEQUENCE</scope>
    <source>
        <strain evidence="8">UTEX LB 2760</strain>
    </source>
</reference>
<evidence type="ECO:0000256" key="4">
    <source>
        <dbReference type="ARBA" id="ARBA00022692"/>
    </source>
</evidence>
<feature type="transmembrane region" description="Helical" evidence="7">
    <location>
        <begin position="99"/>
        <end position="119"/>
    </location>
</feature>
<evidence type="ECO:0000256" key="3">
    <source>
        <dbReference type="ARBA" id="ARBA00017412"/>
    </source>
</evidence>
<dbReference type="AlphaFoldDB" id="A0A7S0G7S8"/>
<comment type="similarity">
    <text evidence="2 7">Belongs to the Tic20 family.</text>
</comment>
<feature type="transmembrane region" description="Helical" evidence="7">
    <location>
        <begin position="140"/>
        <end position="160"/>
    </location>
</feature>
<accession>A0A7S0G7S8</accession>
<name>A0A7S0G7S8_9RHOD</name>
<feature type="transmembrane region" description="Helical" evidence="7">
    <location>
        <begin position="166"/>
        <end position="183"/>
    </location>
</feature>
<dbReference type="GO" id="GO:0031969">
    <property type="term" value="C:chloroplast membrane"/>
    <property type="evidence" value="ECO:0007669"/>
    <property type="project" value="UniProtKB-SubCell"/>
</dbReference>